<dbReference type="SUPFAM" id="SSF53738">
    <property type="entry name" value="Phosphoglucomutase, first 3 domains"/>
    <property type="match status" value="3"/>
</dbReference>
<feature type="domain" description="Alpha-D-phosphohexomutase alpha/beta/alpha" evidence="12">
    <location>
        <begin position="13"/>
        <end position="125"/>
    </location>
</feature>
<dbReference type="PROSITE" id="PS00710">
    <property type="entry name" value="PGM_PMM"/>
    <property type="match status" value="1"/>
</dbReference>
<dbReference type="InterPro" id="IPR005845">
    <property type="entry name" value="A-D-PHexomutase_a/b/a-II"/>
</dbReference>
<evidence type="ECO:0000256" key="2">
    <source>
        <dbReference type="ARBA" id="ARBA00001946"/>
    </source>
</evidence>
<evidence type="ECO:0000256" key="6">
    <source>
        <dbReference type="ARBA" id="ARBA00022553"/>
    </source>
</evidence>
<evidence type="ECO:0000259" key="11">
    <source>
        <dbReference type="Pfam" id="PF00408"/>
    </source>
</evidence>
<evidence type="ECO:0000256" key="7">
    <source>
        <dbReference type="ARBA" id="ARBA00022723"/>
    </source>
</evidence>
<keyword evidence="16" id="KW-1185">Reference proteome</keyword>
<dbReference type="InterPro" id="IPR005843">
    <property type="entry name" value="A-D-PHexomutase_C"/>
</dbReference>
<name>A0ABU7JG91_9GAMM</name>
<protein>
    <recommendedName>
        <fullName evidence="5">phosphomannomutase</fullName>
        <ecNumber evidence="5">5.4.2.8</ecNumber>
    </recommendedName>
</protein>
<feature type="domain" description="Alpha-D-phosphohexomutase alpha/beta/alpha" evidence="13">
    <location>
        <begin position="172"/>
        <end position="276"/>
    </location>
</feature>
<dbReference type="Gene3D" id="3.30.310.50">
    <property type="entry name" value="Alpha-D-phosphohexomutase, C-terminal domain"/>
    <property type="match status" value="1"/>
</dbReference>
<dbReference type="PANTHER" id="PTHR43771:SF1">
    <property type="entry name" value="PHOSPHOMANNOMUTASE"/>
    <property type="match status" value="1"/>
</dbReference>
<keyword evidence="9" id="KW-0413">Isomerase</keyword>
<comment type="cofactor">
    <cofactor evidence="2">
        <name>Mg(2+)</name>
        <dbReference type="ChEBI" id="CHEBI:18420"/>
    </cofactor>
</comment>
<dbReference type="Gene3D" id="3.40.120.10">
    <property type="entry name" value="Alpha-D-Glucose-1,6-Bisphosphate, subunit A, domain 3"/>
    <property type="match status" value="3"/>
</dbReference>
<evidence type="ECO:0000259" key="14">
    <source>
        <dbReference type="Pfam" id="PF02880"/>
    </source>
</evidence>
<dbReference type="Proteomes" id="UP001339167">
    <property type="component" value="Unassembled WGS sequence"/>
</dbReference>
<dbReference type="InterPro" id="IPR005846">
    <property type="entry name" value="A-D-PHexomutase_a/b/a-III"/>
</dbReference>
<comment type="caution">
    <text evidence="15">The sequence shown here is derived from an EMBL/GenBank/DDBJ whole genome shotgun (WGS) entry which is preliminary data.</text>
</comment>
<evidence type="ECO:0000256" key="4">
    <source>
        <dbReference type="ARBA" id="ARBA00010231"/>
    </source>
</evidence>
<dbReference type="PANTHER" id="PTHR43771">
    <property type="entry name" value="PHOSPHOMANNOMUTASE"/>
    <property type="match status" value="1"/>
</dbReference>
<keyword evidence="6" id="KW-0597">Phosphoprotein</keyword>
<evidence type="ECO:0000256" key="8">
    <source>
        <dbReference type="ARBA" id="ARBA00022842"/>
    </source>
</evidence>
<dbReference type="Pfam" id="PF02880">
    <property type="entry name" value="PGM_PMM_III"/>
    <property type="match status" value="1"/>
</dbReference>
<dbReference type="InterPro" id="IPR005841">
    <property type="entry name" value="Alpha-D-phosphohexomutase_SF"/>
</dbReference>
<proteinExistence type="inferred from homology"/>
<dbReference type="Pfam" id="PF02879">
    <property type="entry name" value="PGM_PMM_II"/>
    <property type="match status" value="1"/>
</dbReference>
<gene>
    <name evidence="15" type="ORF">QWF21_10610</name>
</gene>
<evidence type="ECO:0000256" key="10">
    <source>
        <dbReference type="RuleBase" id="RU004326"/>
    </source>
</evidence>
<evidence type="ECO:0000256" key="1">
    <source>
        <dbReference type="ARBA" id="ARBA00000586"/>
    </source>
</evidence>
<dbReference type="InterPro" id="IPR005844">
    <property type="entry name" value="A-D-PHexomutase_a/b/a-I"/>
</dbReference>
<dbReference type="InterPro" id="IPR016066">
    <property type="entry name" value="A-D-PHexomutase_CS"/>
</dbReference>
<dbReference type="Pfam" id="PF00408">
    <property type="entry name" value="PGM_PMM_IV"/>
    <property type="match status" value="1"/>
</dbReference>
<evidence type="ECO:0000259" key="13">
    <source>
        <dbReference type="Pfam" id="PF02879"/>
    </source>
</evidence>
<dbReference type="PRINTS" id="PR00509">
    <property type="entry name" value="PGMPMM"/>
</dbReference>
<keyword evidence="7 10" id="KW-0479">Metal-binding</keyword>
<comment type="catalytic activity">
    <reaction evidence="1">
        <text>alpha-D-mannose 1-phosphate = D-mannose 6-phosphate</text>
        <dbReference type="Rhea" id="RHEA:11140"/>
        <dbReference type="ChEBI" id="CHEBI:58409"/>
        <dbReference type="ChEBI" id="CHEBI:58735"/>
        <dbReference type="EC" id="5.4.2.8"/>
    </reaction>
</comment>
<accession>A0ABU7JG91</accession>
<feature type="domain" description="Alpha-D-phosphohexomutase C-terminal" evidence="11">
    <location>
        <begin position="412"/>
        <end position="461"/>
    </location>
</feature>
<evidence type="ECO:0000256" key="9">
    <source>
        <dbReference type="ARBA" id="ARBA00023235"/>
    </source>
</evidence>
<dbReference type="Pfam" id="PF02878">
    <property type="entry name" value="PGM_PMM_I"/>
    <property type="match status" value="1"/>
</dbReference>
<dbReference type="InterPro" id="IPR036900">
    <property type="entry name" value="A-D-PHexomutase_C_sf"/>
</dbReference>
<feature type="domain" description="Alpha-D-phosphohexomutase alpha/beta/alpha" evidence="14">
    <location>
        <begin position="297"/>
        <end position="386"/>
    </location>
</feature>
<evidence type="ECO:0000313" key="15">
    <source>
        <dbReference type="EMBL" id="MEE2024699.1"/>
    </source>
</evidence>
<keyword evidence="8 10" id="KW-0460">Magnesium</keyword>
<dbReference type="EMBL" id="JAUGZK010000007">
    <property type="protein sequence ID" value="MEE2024699.1"/>
    <property type="molecule type" value="Genomic_DNA"/>
</dbReference>
<comment type="pathway">
    <text evidence="3">Nucleotide-sugar biosynthesis; GDP-alpha-D-mannose biosynthesis; alpha-D-mannose 1-phosphate from D-fructose 6-phosphate: step 2/2.</text>
</comment>
<evidence type="ECO:0000259" key="12">
    <source>
        <dbReference type="Pfam" id="PF02878"/>
    </source>
</evidence>
<dbReference type="RefSeq" id="WP_330088027.1">
    <property type="nucleotide sequence ID" value="NZ_JAUGZK010000007.1"/>
</dbReference>
<dbReference type="EC" id="5.4.2.8" evidence="5"/>
<organism evidence="15 16">
    <name type="scientific">Alkalimonas mucilaginosa</name>
    <dbReference type="NCBI Taxonomy" id="3057676"/>
    <lineage>
        <taxon>Bacteria</taxon>
        <taxon>Pseudomonadati</taxon>
        <taxon>Pseudomonadota</taxon>
        <taxon>Gammaproteobacteria</taxon>
        <taxon>Alkalimonas</taxon>
    </lineage>
</organism>
<reference evidence="15 16" key="1">
    <citation type="submission" date="2023-06" db="EMBL/GenBank/DDBJ databases">
        <title>Alkalimonas sp., MEB004 an alkaliphilic bacterium isolated from Lonar Lake, India.</title>
        <authorList>
            <person name="Joshi A."/>
            <person name="Thite S."/>
        </authorList>
    </citation>
    <scope>NUCLEOTIDE SEQUENCE [LARGE SCALE GENOMIC DNA]</scope>
    <source>
        <strain evidence="15 16">MEB004</strain>
    </source>
</reference>
<dbReference type="SUPFAM" id="SSF55957">
    <property type="entry name" value="Phosphoglucomutase, C-terminal domain"/>
    <property type="match status" value="1"/>
</dbReference>
<comment type="similarity">
    <text evidence="4 10">Belongs to the phosphohexose mutase family.</text>
</comment>
<evidence type="ECO:0000256" key="5">
    <source>
        <dbReference type="ARBA" id="ARBA00012730"/>
    </source>
</evidence>
<sequence length="483" mass="52294">MGRLSRVVQLSCFKRYDIRGDTTTALTPVIAYAIAKALVEQLGSTAVAVGCDARLSSPALKDAVIAGLVAAGARVLDLGLVATEQLYFVSQQQQLDGVMITGSHNPAHENGMKLVSAGAVPLDPVLCLPAIKQRAESYLELGGNEIRHVGAALPASREQPVTLLAPSLTHSRYLQHLIGLLGLQLQQQRTVVVNCGHGVAGPLMQQLAAEATAAGWPLQLVLLHAEPDGRFPTGVPNPLLSWQRQQTADAVLAHQADLGIAFDGDADRCFFFDHRGHFIDSYYLISLFSQWCLPAEGGKVVLEQRACLGPEQGVLAAGGEPVFSRAGHVFIKQCMREHDAVYAGENSGHHYFKALGFCDSGVFPLLLVLQQLEQQALSLAAMLAPWQAHYLVSDEINYHCEQVPALLQYLKTRFQAQALSLSEQDGLSIGCDNWRFNLRQSTTEPMLRLNVEVRGDAALLAAKLAMVQHAMAQGYPAIRLLSF</sequence>
<evidence type="ECO:0000256" key="3">
    <source>
        <dbReference type="ARBA" id="ARBA00004699"/>
    </source>
</evidence>
<evidence type="ECO:0000313" key="16">
    <source>
        <dbReference type="Proteomes" id="UP001339167"/>
    </source>
</evidence>
<dbReference type="InterPro" id="IPR016055">
    <property type="entry name" value="A-D-PHexomutase_a/b/a-I/II/III"/>
</dbReference>